<keyword evidence="6" id="KW-0812">Transmembrane</keyword>
<evidence type="ECO:0000256" key="2">
    <source>
        <dbReference type="ARBA" id="ARBA00022741"/>
    </source>
</evidence>
<feature type="transmembrane region" description="Helical" evidence="6">
    <location>
        <begin position="38"/>
        <end position="56"/>
    </location>
</feature>
<organism evidence="7 8">
    <name type="scientific">Cryomyces antarcticus</name>
    <dbReference type="NCBI Taxonomy" id="329879"/>
    <lineage>
        <taxon>Eukaryota</taxon>
        <taxon>Fungi</taxon>
        <taxon>Dikarya</taxon>
        <taxon>Ascomycota</taxon>
        <taxon>Pezizomycotina</taxon>
        <taxon>Dothideomycetes</taxon>
        <taxon>Dothideomycetes incertae sedis</taxon>
        <taxon>Cryomyces</taxon>
    </lineage>
</organism>
<name>A0ABR0LUG7_9PEZI</name>
<evidence type="ECO:0000313" key="7">
    <source>
        <dbReference type="EMBL" id="KAK5242191.1"/>
    </source>
</evidence>
<evidence type="ECO:0000256" key="1">
    <source>
        <dbReference type="ARBA" id="ARBA00004370"/>
    </source>
</evidence>
<accession>A0ABR0LUG7</accession>
<evidence type="ECO:0000256" key="6">
    <source>
        <dbReference type="SAM" id="Phobius"/>
    </source>
</evidence>
<gene>
    <name evidence="7" type="primary">FZO1_3</name>
    <name evidence="7" type="ORF">LTR16_008701</name>
</gene>
<dbReference type="InterPro" id="IPR027094">
    <property type="entry name" value="Mitofusin_fam"/>
</dbReference>
<proteinExistence type="predicted"/>
<keyword evidence="2" id="KW-0547">Nucleotide-binding</keyword>
<dbReference type="PANTHER" id="PTHR10465:SF0">
    <property type="entry name" value="SARCALUMENIN"/>
    <property type="match status" value="1"/>
</dbReference>
<keyword evidence="4" id="KW-0342">GTP-binding</keyword>
<keyword evidence="5 6" id="KW-0472">Membrane</keyword>
<comment type="subcellular location">
    <subcellularLocation>
        <location evidence="1">Membrane</location>
    </subcellularLocation>
</comment>
<evidence type="ECO:0000256" key="5">
    <source>
        <dbReference type="ARBA" id="ARBA00023136"/>
    </source>
</evidence>
<protein>
    <submittedName>
        <fullName evidence="7">Mitofusin</fullName>
    </submittedName>
</protein>
<dbReference type="Proteomes" id="UP001357485">
    <property type="component" value="Unassembled WGS sequence"/>
</dbReference>
<dbReference type="PANTHER" id="PTHR10465">
    <property type="entry name" value="TRANSMEMBRANE GTPASE FZO1"/>
    <property type="match status" value="1"/>
</dbReference>
<sequence length="166" mass="17935">MAVTVAGVVGGRMIGGVGWLDGALGAAKVVGSNNLRRLIVPGLLAALVLGCSYALTSIPRSLPRRLSAKLSTQLAALDYTHANALRISSEVRRALKYPADNLRVGLQRSVEQLQGKREETSKIKTESEVARKYFSNLLRESHDIRHRVERVDLDGPAPGVAASYDF</sequence>
<evidence type="ECO:0000256" key="4">
    <source>
        <dbReference type="ARBA" id="ARBA00023134"/>
    </source>
</evidence>
<keyword evidence="3" id="KW-0378">Hydrolase</keyword>
<keyword evidence="8" id="KW-1185">Reference proteome</keyword>
<dbReference type="EMBL" id="JAVRRA010010326">
    <property type="protein sequence ID" value="KAK5242191.1"/>
    <property type="molecule type" value="Genomic_DNA"/>
</dbReference>
<evidence type="ECO:0000313" key="8">
    <source>
        <dbReference type="Proteomes" id="UP001357485"/>
    </source>
</evidence>
<evidence type="ECO:0000256" key="3">
    <source>
        <dbReference type="ARBA" id="ARBA00022801"/>
    </source>
</evidence>
<reference evidence="7 8" key="1">
    <citation type="submission" date="2023-08" db="EMBL/GenBank/DDBJ databases">
        <title>Black Yeasts Isolated from many extreme environments.</title>
        <authorList>
            <person name="Coleine C."/>
            <person name="Stajich J.E."/>
            <person name="Selbmann L."/>
        </authorList>
    </citation>
    <scope>NUCLEOTIDE SEQUENCE [LARGE SCALE GENOMIC DNA]</scope>
    <source>
        <strain evidence="7 8">CCFEE 536</strain>
    </source>
</reference>
<comment type="caution">
    <text evidence="7">The sequence shown here is derived from an EMBL/GenBank/DDBJ whole genome shotgun (WGS) entry which is preliminary data.</text>
</comment>
<keyword evidence="6" id="KW-1133">Transmembrane helix</keyword>